<evidence type="ECO:0000256" key="7">
    <source>
        <dbReference type="ARBA" id="ARBA00022989"/>
    </source>
</evidence>
<dbReference type="GO" id="GO:0000026">
    <property type="term" value="F:alpha-1,2-mannosyltransferase activity"/>
    <property type="evidence" value="ECO:0007669"/>
    <property type="project" value="TreeGrafter"/>
</dbReference>
<dbReference type="PANTHER" id="PTHR22760:SF4">
    <property type="entry name" value="GPI MANNOSYLTRANSFERASE 3"/>
    <property type="match status" value="1"/>
</dbReference>
<evidence type="ECO:0000313" key="10">
    <source>
        <dbReference type="EMBL" id="RIX29081.1"/>
    </source>
</evidence>
<evidence type="ECO:0000256" key="4">
    <source>
        <dbReference type="ARBA" id="ARBA00022679"/>
    </source>
</evidence>
<comment type="caution">
    <text evidence="10">The sequence shown here is derived from an EMBL/GenBank/DDBJ whole genome shotgun (WGS) entry which is preliminary data.</text>
</comment>
<name>A0A418PZ05_9SPHN</name>
<evidence type="ECO:0000256" key="2">
    <source>
        <dbReference type="ARBA" id="ARBA00004586"/>
    </source>
</evidence>
<dbReference type="OrthoDB" id="5493835at2"/>
<dbReference type="PANTHER" id="PTHR22760">
    <property type="entry name" value="GLYCOSYLTRANSFERASE"/>
    <property type="match status" value="1"/>
</dbReference>
<keyword evidence="11" id="KW-1185">Reference proteome</keyword>
<evidence type="ECO:0000313" key="11">
    <source>
        <dbReference type="Proteomes" id="UP000285023"/>
    </source>
</evidence>
<keyword evidence="7 9" id="KW-1133">Transmembrane helix</keyword>
<evidence type="ECO:0008006" key="12">
    <source>
        <dbReference type="Google" id="ProtNLM"/>
    </source>
</evidence>
<comment type="subcellular location">
    <subcellularLocation>
        <location evidence="1">Endomembrane system</location>
        <topology evidence="1">Multi-pass membrane protein</topology>
    </subcellularLocation>
    <subcellularLocation>
        <location evidence="2">Endoplasmic reticulum membrane</location>
    </subcellularLocation>
</comment>
<evidence type="ECO:0000256" key="3">
    <source>
        <dbReference type="ARBA" id="ARBA00022676"/>
    </source>
</evidence>
<gene>
    <name evidence="10" type="ORF">D3M59_07080</name>
</gene>
<dbReference type="Proteomes" id="UP000285023">
    <property type="component" value="Unassembled WGS sequence"/>
</dbReference>
<accession>A0A418PZ05</accession>
<keyword evidence="3" id="KW-0328">Glycosyltransferase</keyword>
<proteinExistence type="predicted"/>
<dbReference type="AlphaFoldDB" id="A0A418PZ05"/>
<evidence type="ECO:0000256" key="8">
    <source>
        <dbReference type="ARBA" id="ARBA00023136"/>
    </source>
</evidence>
<dbReference type="GO" id="GO:0012505">
    <property type="term" value="C:endomembrane system"/>
    <property type="evidence" value="ECO:0007669"/>
    <property type="project" value="UniProtKB-SubCell"/>
</dbReference>
<dbReference type="InterPro" id="IPR005599">
    <property type="entry name" value="GPI_mannosylTrfase"/>
</dbReference>
<keyword evidence="5 9" id="KW-0812">Transmembrane</keyword>
<feature type="transmembrane region" description="Helical" evidence="9">
    <location>
        <begin position="348"/>
        <end position="367"/>
    </location>
</feature>
<keyword evidence="8 9" id="KW-0472">Membrane</keyword>
<organism evidence="10 11">
    <name type="scientific">Sphingomonas edaphi</name>
    <dbReference type="NCBI Taxonomy" id="2315689"/>
    <lineage>
        <taxon>Bacteria</taxon>
        <taxon>Pseudomonadati</taxon>
        <taxon>Pseudomonadota</taxon>
        <taxon>Alphaproteobacteria</taxon>
        <taxon>Sphingomonadales</taxon>
        <taxon>Sphingomonadaceae</taxon>
        <taxon>Sphingomonas</taxon>
    </lineage>
</organism>
<dbReference type="GO" id="GO:0016020">
    <property type="term" value="C:membrane"/>
    <property type="evidence" value="ECO:0007669"/>
    <property type="project" value="GOC"/>
</dbReference>
<dbReference type="RefSeq" id="WP_119532968.1">
    <property type="nucleotide sequence ID" value="NZ_QXTF01000002.1"/>
</dbReference>
<feature type="transmembrane region" description="Helical" evidence="9">
    <location>
        <begin position="127"/>
        <end position="145"/>
    </location>
</feature>
<feature type="transmembrane region" description="Helical" evidence="9">
    <location>
        <begin position="212"/>
        <end position="239"/>
    </location>
</feature>
<keyword evidence="4" id="KW-0808">Transferase</keyword>
<keyword evidence="6" id="KW-0256">Endoplasmic reticulum</keyword>
<protein>
    <recommendedName>
        <fullName evidence="12">Mannosyltransferase</fullName>
    </recommendedName>
</protein>
<feature type="transmembrane region" description="Helical" evidence="9">
    <location>
        <begin position="260"/>
        <end position="282"/>
    </location>
</feature>
<evidence type="ECO:0000256" key="6">
    <source>
        <dbReference type="ARBA" id="ARBA00022824"/>
    </source>
</evidence>
<feature type="transmembrane region" description="Helical" evidence="9">
    <location>
        <begin position="98"/>
        <end position="120"/>
    </location>
</feature>
<feature type="transmembrane region" description="Helical" evidence="9">
    <location>
        <begin position="312"/>
        <end position="336"/>
    </location>
</feature>
<dbReference type="EMBL" id="QXTF01000002">
    <property type="protein sequence ID" value="RIX29081.1"/>
    <property type="molecule type" value="Genomic_DNA"/>
</dbReference>
<evidence type="ECO:0000256" key="5">
    <source>
        <dbReference type="ARBA" id="ARBA00022692"/>
    </source>
</evidence>
<feature type="transmembrane region" description="Helical" evidence="9">
    <location>
        <begin position="175"/>
        <end position="200"/>
    </location>
</feature>
<reference evidence="10 11" key="1">
    <citation type="submission" date="2018-09" db="EMBL/GenBank/DDBJ databases">
        <title>Sphingomonas sp. DAC4.</title>
        <authorList>
            <person name="Seo T."/>
        </authorList>
    </citation>
    <scope>NUCLEOTIDE SEQUENCE [LARGE SCALE GENOMIC DNA]</scope>
    <source>
        <strain evidence="10 11">DAC4</strain>
    </source>
</reference>
<evidence type="ECO:0000256" key="9">
    <source>
        <dbReference type="SAM" id="Phobius"/>
    </source>
</evidence>
<sequence length="496" mass="54631">MTTTMGEKPDTPGNARLWFWGLLAMAVVLRIVAFNAYSAHHPDETIQYLEQAHRIVFGYGVVPWEFRYFIRSWLIPLMLVPPMALGEWLNPGGTLYLVLPRAMIALLNFTPVVAAWYLGARLSRQHAIVAMAVAAIWVECVYFSVQTLSESLAVACFLTAAALLHANARMSAIAAAGVLMALAGLMRFQFGPAIAAYGIMIAGKDLRLWKGLIIGGLPVVIGGAAIDIAMGLSPYQWIVTNYQQNIVEGRMKRIGGVSHWTYAQAVIAYWKWALFIIVPLAALAWRENRALMIAALVNILVHQLIGHKEYRYLWLSMHIVLLVAAMGSVNLLHLLAERHGWRVASGKVFTTTLVLAWGAASLALGLTPTYQLDWRKSGDPSRLAAAALSNPKVCGIAVPRKQYSLFGYSLLHEPKPVFLLRPTGQQSLATPGIAASGFNAALAWEQDPGPGGIWQKLECMGGARDRICLYRRPGGCRIDQGNRHLLYQETLHRVDM</sequence>
<feature type="transmembrane region" description="Helical" evidence="9">
    <location>
        <begin position="17"/>
        <end position="37"/>
    </location>
</feature>
<dbReference type="GO" id="GO:0006506">
    <property type="term" value="P:GPI anchor biosynthetic process"/>
    <property type="evidence" value="ECO:0007669"/>
    <property type="project" value="TreeGrafter"/>
</dbReference>
<dbReference type="Pfam" id="PF03901">
    <property type="entry name" value="Glyco_transf_22"/>
    <property type="match status" value="1"/>
</dbReference>
<evidence type="ECO:0000256" key="1">
    <source>
        <dbReference type="ARBA" id="ARBA00004127"/>
    </source>
</evidence>